<evidence type="ECO:0000313" key="1">
    <source>
        <dbReference type="EMBL" id="KKL99296.1"/>
    </source>
</evidence>
<dbReference type="AlphaFoldDB" id="A0A0F9H8J0"/>
<organism evidence="1">
    <name type="scientific">marine sediment metagenome</name>
    <dbReference type="NCBI Taxonomy" id="412755"/>
    <lineage>
        <taxon>unclassified sequences</taxon>
        <taxon>metagenomes</taxon>
        <taxon>ecological metagenomes</taxon>
    </lineage>
</organism>
<name>A0A0F9H8J0_9ZZZZ</name>
<proteinExistence type="predicted"/>
<dbReference type="EMBL" id="LAZR01017710">
    <property type="protein sequence ID" value="KKL99296.1"/>
    <property type="molecule type" value="Genomic_DNA"/>
</dbReference>
<sequence length="51" mass="5519">MPEHTLKERLKNTVNLTSSADRIAAFDAAEQGAAEVEAVVEPQVIKEQIGL</sequence>
<gene>
    <name evidence="1" type="ORF">LCGC14_1815780</name>
</gene>
<protein>
    <submittedName>
        <fullName evidence="1">Uncharacterized protein</fullName>
    </submittedName>
</protein>
<reference evidence="1" key="1">
    <citation type="journal article" date="2015" name="Nature">
        <title>Complex archaea that bridge the gap between prokaryotes and eukaryotes.</title>
        <authorList>
            <person name="Spang A."/>
            <person name="Saw J.H."/>
            <person name="Jorgensen S.L."/>
            <person name="Zaremba-Niedzwiedzka K."/>
            <person name="Martijn J."/>
            <person name="Lind A.E."/>
            <person name="van Eijk R."/>
            <person name="Schleper C."/>
            <person name="Guy L."/>
            <person name="Ettema T.J."/>
        </authorList>
    </citation>
    <scope>NUCLEOTIDE SEQUENCE</scope>
</reference>
<accession>A0A0F9H8J0</accession>
<feature type="non-terminal residue" evidence="1">
    <location>
        <position position="51"/>
    </location>
</feature>
<comment type="caution">
    <text evidence="1">The sequence shown here is derived from an EMBL/GenBank/DDBJ whole genome shotgun (WGS) entry which is preliminary data.</text>
</comment>